<dbReference type="Pfam" id="PF10502">
    <property type="entry name" value="Peptidase_S26"/>
    <property type="match status" value="2"/>
</dbReference>
<sequence>MTDKTSTAEIPKPPVKAPKKKTPFREWLDSVVFAVVAASLIRWLLFEPYTIPSGSMEGTLLTGDYIFVSKFHYGTRTPKTILQVPLTHQKIWFTEIPSFLDWIQLPQYRLPGFTKPKNGDVIVFNYPGCPERPDEFGGYDKYPVDLRTNYIKRCIGTPGDAVEMLEGQAYVNGKVFSNTAGMQMEYEIETNTQVNDKVFQKYGITEFGQEISAEDKTIYLVKATEQAVKDMKGLDFVKNISPLVQAKADTTNPNYNTFPYNSRLFPYNRDNFGPIIVPKAGVTIQLDEKNIAMYKGIITTFDGNDDAKYLNGQIVLNGKPITSYTFKQNYYFMMGDNRHGSDDSRFWGFVPEDHIVGKAVFVWMSIDKDGTFLNKIRWKHLFSIIR</sequence>
<dbReference type="EMBL" id="SEWF01000004">
    <property type="protein sequence ID" value="RYU97098.1"/>
    <property type="molecule type" value="Genomic_DNA"/>
</dbReference>
<gene>
    <name evidence="10" type="primary">lepB</name>
    <name evidence="10" type="ORF">EWM59_04100</name>
</gene>
<dbReference type="RefSeq" id="WP_130019675.1">
    <property type="nucleotide sequence ID" value="NZ_SEWF01000004.1"/>
</dbReference>
<evidence type="ECO:0000259" key="9">
    <source>
        <dbReference type="Pfam" id="PF10502"/>
    </source>
</evidence>
<dbReference type="PANTHER" id="PTHR43390:SF1">
    <property type="entry name" value="CHLOROPLAST PROCESSING PEPTIDASE"/>
    <property type="match status" value="1"/>
</dbReference>
<feature type="region of interest" description="Disordered" evidence="8">
    <location>
        <begin position="1"/>
        <end position="20"/>
    </location>
</feature>
<evidence type="ECO:0000256" key="5">
    <source>
        <dbReference type="ARBA" id="ARBA00022801"/>
    </source>
</evidence>
<evidence type="ECO:0000313" key="10">
    <source>
        <dbReference type="EMBL" id="RYU97098.1"/>
    </source>
</evidence>
<keyword evidence="5 7" id="KW-0378">Hydrolase</keyword>
<dbReference type="GO" id="GO:0006465">
    <property type="term" value="P:signal peptide processing"/>
    <property type="evidence" value="ECO:0007669"/>
    <property type="project" value="InterPro"/>
</dbReference>
<dbReference type="Proteomes" id="UP000293162">
    <property type="component" value="Unassembled WGS sequence"/>
</dbReference>
<dbReference type="AlphaFoldDB" id="A0A4Q5M426"/>
<dbReference type="InterPro" id="IPR019758">
    <property type="entry name" value="Pept_S26A_signal_pept_1_CS"/>
</dbReference>
<dbReference type="PROSITE" id="PS00761">
    <property type="entry name" value="SPASE_I_3"/>
    <property type="match status" value="1"/>
</dbReference>
<proteinExistence type="inferred from homology"/>
<evidence type="ECO:0000256" key="2">
    <source>
        <dbReference type="ARBA" id="ARBA00009370"/>
    </source>
</evidence>
<evidence type="ECO:0000256" key="1">
    <source>
        <dbReference type="ARBA" id="ARBA00000677"/>
    </source>
</evidence>
<evidence type="ECO:0000313" key="11">
    <source>
        <dbReference type="Proteomes" id="UP000293162"/>
    </source>
</evidence>
<name>A0A4Q5M426_9BACT</name>
<evidence type="ECO:0000256" key="6">
    <source>
        <dbReference type="PIRSR" id="PIRSR600223-1"/>
    </source>
</evidence>
<dbReference type="OrthoDB" id="9802919at2"/>
<dbReference type="PANTHER" id="PTHR43390">
    <property type="entry name" value="SIGNAL PEPTIDASE I"/>
    <property type="match status" value="1"/>
</dbReference>
<dbReference type="CDD" id="cd06530">
    <property type="entry name" value="S26_SPase_I"/>
    <property type="match status" value="2"/>
</dbReference>
<evidence type="ECO:0000256" key="4">
    <source>
        <dbReference type="ARBA" id="ARBA00019232"/>
    </source>
</evidence>
<comment type="caution">
    <text evidence="10">The sequence shown here is derived from an EMBL/GenBank/DDBJ whole genome shotgun (WGS) entry which is preliminary data.</text>
</comment>
<evidence type="ECO:0000256" key="3">
    <source>
        <dbReference type="ARBA" id="ARBA00013208"/>
    </source>
</evidence>
<dbReference type="InterPro" id="IPR019533">
    <property type="entry name" value="Peptidase_S26"/>
</dbReference>
<feature type="domain" description="Peptidase S26" evidence="9">
    <location>
        <begin position="25"/>
        <end position="188"/>
    </location>
</feature>
<keyword evidence="7" id="KW-1133">Transmembrane helix</keyword>
<reference evidence="10 11" key="1">
    <citation type="submission" date="2019-02" db="EMBL/GenBank/DDBJ databases">
        <title>Bacterial novel species Emticicia sp. 17J42-9 isolated from soil.</title>
        <authorList>
            <person name="Jung H.-Y."/>
        </authorList>
    </citation>
    <scope>NUCLEOTIDE SEQUENCE [LARGE SCALE GENOMIC DNA]</scope>
    <source>
        <strain evidence="10 11">17J42-9</strain>
    </source>
</reference>
<evidence type="ECO:0000256" key="8">
    <source>
        <dbReference type="SAM" id="MobiDB-lite"/>
    </source>
</evidence>
<feature type="active site" evidence="6">
    <location>
        <position position="152"/>
    </location>
</feature>
<dbReference type="EC" id="3.4.21.89" evidence="3 7"/>
<dbReference type="GO" id="GO:0004252">
    <property type="term" value="F:serine-type endopeptidase activity"/>
    <property type="evidence" value="ECO:0007669"/>
    <property type="project" value="InterPro"/>
</dbReference>
<feature type="domain" description="Peptidase S26" evidence="9">
    <location>
        <begin position="326"/>
        <end position="364"/>
    </location>
</feature>
<dbReference type="GO" id="GO:0009003">
    <property type="term" value="F:signal peptidase activity"/>
    <property type="evidence" value="ECO:0007669"/>
    <property type="project" value="UniProtKB-EC"/>
</dbReference>
<comment type="catalytic activity">
    <reaction evidence="1 7">
        <text>Cleavage of hydrophobic, N-terminal signal or leader sequences from secreted and periplasmic proteins.</text>
        <dbReference type="EC" id="3.4.21.89"/>
    </reaction>
</comment>
<evidence type="ECO:0000256" key="7">
    <source>
        <dbReference type="RuleBase" id="RU362042"/>
    </source>
</evidence>
<comment type="similarity">
    <text evidence="2 7">Belongs to the peptidase S26 family.</text>
</comment>
<dbReference type="GO" id="GO:0016020">
    <property type="term" value="C:membrane"/>
    <property type="evidence" value="ECO:0007669"/>
    <property type="project" value="UniProtKB-SubCell"/>
</dbReference>
<protein>
    <recommendedName>
        <fullName evidence="4 7">Signal peptidase I</fullName>
        <ecNumber evidence="3 7">3.4.21.89</ecNumber>
    </recommendedName>
</protein>
<keyword evidence="7" id="KW-0812">Transmembrane</keyword>
<keyword evidence="7" id="KW-0472">Membrane</keyword>
<dbReference type="NCBIfam" id="TIGR02227">
    <property type="entry name" value="sigpep_I_bact"/>
    <property type="match status" value="2"/>
</dbReference>
<accession>A0A4Q5M426</accession>
<dbReference type="InterPro" id="IPR000223">
    <property type="entry name" value="Pept_S26A_signal_pept_1"/>
</dbReference>
<dbReference type="SUPFAM" id="SSF51306">
    <property type="entry name" value="LexA/Signal peptidase"/>
    <property type="match status" value="1"/>
</dbReference>
<dbReference type="Gene3D" id="2.10.109.10">
    <property type="entry name" value="Umud Fragment, subunit A"/>
    <property type="match status" value="2"/>
</dbReference>
<feature type="transmembrane region" description="Helical" evidence="7">
    <location>
        <begin position="27"/>
        <end position="46"/>
    </location>
</feature>
<feature type="active site" evidence="6">
    <location>
        <position position="55"/>
    </location>
</feature>
<dbReference type="PRINTS" id="PR00727">
    <property type="entry name" value="LEADERPTASE"/>
</dbReference>
<comment type="subcellular location">
    <subcellularLocation>
        <location evidence="7">Membrane</location>
        <topology evidence="7">Single-pass type II membrane protein</topology>
    </subcellularLocation>
</comment>
<dbReference type="InterPro" id="IPR036286">
    <property type="entry name" value="LexA/Signal_pep-like_sf"/>
</dbReference>
<keyword evidence="11" id="KW-1185">Reference proteome</keyword>
<organism evidence="10 11">
    <name type="scientific">Emticicia agri</name>
    <dbReference type="NCBI Taxonomy" id="2492393"/>
    <lineage>
        <taxon>Bacteria</taxon>
        <taxon>Pseudomonadati</taxon>
        <taxon>Bacteroidota</taxon>
        <taxon>Cytophagia</taxon>
        <taxon>Cytophagales</taxon>
        <taxon>Leadbetterellaceae</taxon>
        <taxon>Emticicia</taxon>
    </lineage>
</organism>
<keyword evidence="7" id="KW-0645">Protease</keyword>